<dbReference type="Gene3D" id="3.40.50.1010">
    <property type="entry name" value="5'-nuclease"/>
    <property type="match status" value="1"/>
</dbReference>
<accession>Q4J7I3</accession>
<gene>
    <name evidence="2" type="ordered locus">Saci_1945</name>
</gene>
<protein>
    <submittedName>
        <fullName evidence="2">Conserved protein</fullName>
    </submittedName>
</protein>
<dbReference type="EMBL" id="CP000077">
    <property type="protein sequence ID" value="AAY81248.1"/>
    <property type="molecule type" value="Genomic_DNA"/>
</dbReference>
<dbReference type="Proteomes" id="UP000001018">
    <property type="component" value="Chromosome"/>
</dbReference>
<organism evidence="2 3">
    <name type="scientific">Sulfolobus acidocaldarius (strain ATCC 33909 / DSM 639 / JCM 8929 / NBRC 15157 / NCIMB 11770)</name>
    <dbReference type="NCBI Taxonomy" id="330779"/>
    <lineage>
        <taxon>Archaea</taxon>
        <taxon>Thermoproteota</taxon>
        <taxon>Thermoprotei</taxon>
        <taxon>Sulfolobales</taxon>
        <taxon>Sulfolobaceae</taxon>
        <taxon>Sulfolobus</taxon>
    </lineage>
</organism>
<dbReference type="Pfam" id="PF01850">
    <property type="entry name" value="PIN"/>
    <property type="match status" value="1"/>
</dbReference>
<sequence length="117" mass="13604">MSKKFVEVKEPYVVSLISIIEITSVIRRKYLELAKKGEKSRAEGYIRFLNLTLSHIRNNVVEVTFRDVERGIELMFERDVNLGEAVNTMVAKRLNLTVISSDKDWESLRDIIDVENM</sequence>
<evidence type="ECO:0000259" key="1">
    <source>
        <dbReference type="Pfam" id="PF01850"/>
    </source>
</evidence>
<dbReference type="HOGENOM" id="CLU_2079524_0_0_2"/>
<dbReference type="PATRIC" id="fig|330779.12.peg.1919"/>
<dbReference type="InterPro" id="IPR029060">
    <property type="entry name" value="PIN-like_dom_sf"/>
</dbReference>
<reference evidence="2 3" key="1">
    <citation type="journal article" date="2005" name="J. Bacteriol.">
        <title>The genome of Sulfolobus acidocaldarius, a model organism of the Crenarchaeota.</title>
        <authorList>
            <person name="Chen L."/>
            <person name="Brugger K."/>
            <person name="Skovgaard M."/>
            <person name="Redder P."/>
            <person name="She Q."/>
            <person name="Torarinsson E."/>
            <person name="Greve B."/>
            <person name="Awayez M."/>
            <person name="Zibat A."/>
            <person name="Klenk H.-P."/>
            <person name="Garrett R.A."/>
        </authorList>
    </citation>
    <scope>NUCLEOTIDE SEQUENCE [LARGE SCALE GENOMIC DNA]</scope>
    <source>
        <strain evidence="3">ATCC 33909 / DSM 639 / JCM 8929 / NBRC 15157 / NCIMB 11770</strain>
    </source>
</reference>
<dbReference type="SUPFAM" id="SSF88723">
    <property type="entry name" value="PIN domain-like"/>
    <property type="match status" value="1"/>
</dbReference>
<keyword evidence="3" id="KW-1185">Reference proteome</keyword>
<name>Q4J7I3_SULAC</name>
<dbReference type="InterPro" id="IPR002716">
    <property type="entry name" value="PIN_dom"/>
</dbReference>
<dbReference type="eggNOG" id="arCOG07248">
    <property type="taxonomic scope" value="Archaea"/>
</dbReference>
<dbReference type="KEGG" id="sai:Saci_1945"/>
<proteinExistence type="predicted"/>
<evidence type="ECO:0000313" key="3">
    <source>
        <dbReference type="Proteomes" id="UP000001018"/>
    </source>
</evidence>
<evidence type="ECO:0000313" key="2">
    <source>
        <dbReference type="EMBL" id="AAY81248.1"/>
    </source>
</evidence>
<feature type="domain" description="PIN" evidence="1">
    <location>
        <begin position="4"/>
        <end position="108"/>
    </location>
</feature>
<dbReference type="AlphaFoldDB" id="Q4J7I3"/>